<accession>A0A1H1PWH2</accession>
<keyword evidence="1" id="KW-1133">Transmembrane helix</keyword>
<dbReference type="AlphaFoldDB" id="A0A1H1PWH2"/>
<dbReference type="EMBL" id="LT629770">
    <property type="protein sequence ID" value="SDS15327.1"/>
    <property type="molecule type" value="Genomic_DNA"/>
</dbReference>
<evidence type="ECO:0000256" key="1">
    <source>
        <dbReference type="SAM" id="Phobius"/>
    </source>
</evidence>
<feature type="transmembrane region" description="Helical" evidence="1">
    <location>
        <begin position="52"/>
        <end position="72"/>
    </location>
</feature>
<keyword evidence="1" id="KW-0472">Membrane</keyword>
<name>A0A1H1PWH2_9MICO</name>
<dbReference type="RefSeq" id="WP_060921860.1">
    <property type="nucleotide sequence ID" value="NZ_LT629770.1"/>
</dbReference>
<sequence>MTWTIPFLTIALALGTQWLAQIVGGAIVGAVVGADGLANITPDNFEGLNQLVWWSSGIITVVLIGYVMIHVYQDLTWSASGWGMPWGIDWWGSFWRPVLIGALVHGAAFAIMMWVSTTN</sequence>
<feature type="transmembrane region" description="Helical" evidence="1">
    <location>
        <begin position="93"/>
        <end position="115"/>
    </location>
</feature>
<dbReference type="Proteomes" id="UP000182126">
    <property type="component" value="Chromosome I"/>
</dbReference>
<gene>
    <name evidence="2" type="ORF">SAMN04489809_1207</name>
</gene>
<evidence type="ECO:0000313" key="3">
    <source>
        <dbReference type="Proteomes" id="UP000182126"/>
    </source>
</evidence>
<organism evidence="2 3">
    <name type="scientific">Microbacterium paraoxydans</name>
    <dbReference type="NCBI Taxonomy" id="199592"/>
    <lineage>
        <taxon>Bacteria</taxon>
        <taxon>Bacillati</taxon>
        <taxon>Actinomycetota</taxon>
        <taxon>Actinomycetes</taxon>
        <taxon>Micrococcales</taxon>
        <taxon>Microbacteriaceae</taxon>
        <taxon>Microbacterium</taxon>
    </lineage>
</organism>
<evidence type="ECO:0000313" key="2">
    <source>
        <dbReference type="EMBL" id="SDS15327.1"/>
    </source>
</evidence>
<protein>
    <submittedName>
        <fullName evidence="2">Uncharacterized protein</fullName>
    </submittedName>
</protein>
<reference evidence="2 3" key="1">
    <citation type="submission" date="2016-10" db="EMBL/GenBank/DDBJ databases">
        <authorList>
            <person name="de Groot N.N."/>
        </authorList>
    </citation>
    <scope>NUCLEOTIDE SEQUENCE [LARGE SCALE GENOMIC DNA]</scope>
    <source>
        <strain evidence="2 3">DSM 15019</strain>
    </source>
</reference>
<keyword evidence="1" id="KW-0812">Transmembrane</keyword>
<proteinExistence type="predicted"/>
<dbReference type="GeneID" id="36298445"/>